<proteinExistence type="predicted"/>
<organism evidence="1">
    <name type="scientific">Myoviridae sp. cty4e12</name>
    <dbReference type="NCBI Taxonomy" id="2827718"/>
    <lineage>
        <taxon>Viruses</taxon>
        <taxon>Duplodnaviria</taxon>
        <taxon>Heunggongvirae</taxon>
        <taxon>Uroviricota</taxon>
        <taxon>Caudoviricetes</taxon>
    </lineage>
</organism>
<protein>
    <submittedName>
        <fullName evidence="1">Uncharacterized protein</fullName>
    </submittedName>
</protein>
<accession>A0A8S5SPL4</accession>
<reference evidence="1" key="1">
    <citation type="journal article" date="2021" name="Proc. Natl. Acad. Sci. U.S.A.">
        <title>A Catalog of Tens of Thousands of Viruses from Human Metagenomes Reveals Hidden Associations with Chronic Diseases.</title>
        <authorList>
            <person name="Tisza M.J."/>
            <person name="Buck C.B."/>
        </authorList>
    </citation>
    <scope>NUCLEOTIDE SEQUENCE</scope>
    <source>
        <strain evidence="1">Cty4e12</strain>
    </source>
</reference>
<evidence type="ECO:0000313" key="1">
    <source>
        <dbReference type="EMBL" id="DAF52872.1"/>
    </source>
</evidence>
<dbReference type="EMBL" id="BK032643">
    <property type="protein sequence ID" value="DAF52872.1"/>
    <property type="molecule type" value="Genomic_DNA"/>
</dbReference>
<name>A0A8S5SPL4_9CAUD</name>
<sequence length="158" mass="17934">MLQQTIPMSRIVNRWAEALSTDEGLNKFCNDKYGKPAQLYVGYDDVDAPLEDDCPCIILLPSSKQEGFNNEYHYSLMIVWGIVRQGAIRDKNIIRYDGALESDNLGQLIIECICRVNTAFPVIDIDYELDSMNWRPVFTGRLTATITIPHVIGGNIEY</sequence>